<evidence type="ECO:0000313" key="2">
    <source>
        <dbReference type="EMBL" id="VIO68284.1"/>
    </source>
</evidence>
<sequence>MTHVDTFDAAAAGSAPVNFLPTQNTNLFALDDLDYLSMTRTLAESDLTALQAVADWIRTFVARPHKDLGHDGAVCPFVPAARERKTIWLAPERIAKLSVPEVVQLVKNYKKLFMEAQSANSHDAHYRSIVLVFTDLASDRARDLFDDVLQHLAVPSYVEDGLVLGAFYERNEATAIHSSSFRPFTPPVPFLLMRPAVISDWEFFLESEDWLDRWVRRFGASAVRALADELRQLPWRKSRSSF</sequence>
<evidence type="ECO:0000313" key="3">
    <source>
        <dbReference type="Proteomes" id="UP000328092"/>
    </source>
</evidence>
<dbReference type="Pfam" id="PF21780">
    <property type="entry name" value="DUF6875"/>
    <property type="match status" value="1"/>
</dbReference>
<dbReference type="OrthoDB" id="8420726at2"/>
<dbReference type="InterPro" id="IPR049240">
    <property type="entry name" value="DUF6875"/>
</dbReference>
<feature type="domain" description="DUF6875" evidence="1">
    <location>
        <begin position="51"/>
        <end position="224"/>
    </location>
</feature>
<evidence type="ECO:0000259" key="1">
    <source>
        <dbReference type="Pfam" id="PF21780"/>
    </source>
</evidence>
<gene>
    <name evidence="2" type="ORF">CI1B_20460</name>
</gene>
<comment type="caution">
    <text evidence="2">The sequence shown here is derived from an EMBL/GenBank/DDBJ whole genome shotgun (WGS) entry which is preliminary data.</text>
</comment>
<proteinExistence type="predicted"/>
<name>A0A508T3I4_9BRAD</name>
<dbReference type="EMBL" id="CAADFC020000006">
    <property type="protein sequence ID" value="VIO68284.1"/>
    <property type="molecule type" value="Genomic_DNA"/>
</dbReference>
<dbReference type="RefSeq" id="WP_139858840.1">
    <property type="nucleotide sequence ID" value="NZ_CAADFC020000006.1"/>
</dbReference>
<keyword evidence="3" id="KW-1185">Reference proteome</keyword>
<accession>A0A508T3I4</accession>
<organism evidence="2 3">
    <name type="scientific">Bradyrhizobium ivorense</name>
    <dbReference type="NCBI Taxonomy" id="2511166"/>
    <lineage>
        <taxon>Bacteria</taxon>
        <taxon>Pseudomonadati</taxon>
        <taxon>Pseudomonadota</taxon>
        <taxon>Alphaproteobacteria</taxon>
        <taxon>Hyphomicrobiales</taxon>
        <taxon>Nitrobacteraceae</taxon>
        <taxon>Bradyrhizobium</taxon>
    </lineage>
</organism>
<reference evidence="2" key="1">
    <citation type="submission" date="2019-02" db="EMBL/GenBank/DDBJ databases">
        <authorList>
            <person name="Pothier F.J."/>
        </authorList>
    </citation>
    <scope>NUCLEOTIDE SEQUENCE</scope>
    <source>
        <strain evidence="2">CI-1B</strain>
    </source>
</reference>
<protein>
    <recommendedName>
        <fullName evidence="1">DUF6875 domain-containing protein</fullName>
    </recommendedName>
</protein>
<dbReference type="Proteomes" id="UP000328092">
    <property type="component" value="Unassembled WGS sequence"/>
</dbReference>
<dbReference type="AlphaFoldDB" id="A0A508T3I4"/>